<evidence type="ECO:0000313" key="3">
    <source>
        <dbReference type="Proteomes" id="UP000183365"/>
    </source>
</evidence>
<evidence type="ECO:0008006" key="4">
    <source>
        <dbReference type="Google" id="ProtNLM"/>
    </source>
</evidence>
<feature type="coiled-coil region" evidence="1">
    <location>
        <begin position="17"/>
        <end position="47"/>
    </location>
</feature>
<name>A0A1L0CQ36_9ASCO</name>
<protein>
    <recommendedName>
        <fullName evidence="4">Chromatin modification-related protein EAF6</fullName>
    </recommendedName>
</protein>
<accession>A0A1L0CQ36</accession>
<dbReference type="OrthoDB" id="3972706at2759"/>
<keyword evidence="1" id="KW-0175">Coiled coil</keyword>
<dbReference type="AlphaFoldDB" id="A0A1L0CQ36"/>
<gene>
    <name evidence="2" type="ORF">HGUI_03301</name>
</gene>
<evidence type="ECO:0000313" key="2">
    <source>
        <dbReference type="EMBL" id="SGZ41101.1"/>
    </source>
</evidence>
<reference evidence="3" key="1">
    <citation type="submission" date="2016-11" db="EMBL/GenBank/DDBJ databases">
        <authorList>
            <person name="Guldener U."/>
        </authorList>
    </citation>
    <scope>NUCLEOTIDE SEQUENCE [LARGE SCALE GENOMIC DNA]</scope>
</reference>
<keyword evidence="3" id="KW-1185">Reference proteome</keyword>
<dbReference type="Proteomes" id="UP000183365">
    <property type="component" value="Unassembled WGS sequence"/>
</dbReference>
<evidence type="ECO:0000256" key="1">
    <source>
        <dbReference type="SAM" id="Coils"/>
    </source>
</evidence>
<organism evidence="2 3">
    <name type="scientific">Hanseniaspora guilliermondii</name>
    <dbReference type="NCBI Taxonomy" id="56406"/>
    <lineage>
        <taxon>Eukaryota</taxon>
        <taxon>Fungi</taxon>
        <taxon>Dikarya</taxon>
        <taxon>Ascomycota</taxon>
        <taxon>Saccharomycotina</taxon>
        <taxon>Saccharomycetes</taxon>
        <taxon>Saccharomycodales</taxon>
        <taxon>Saccharomycodaceae</taxon>
        <taxon>Hanseniaspora</taxon>
    </lineage>
</organism>
<sequence length="296" mass="33246">MSDTTKLIDDNEVQKCLDDLSSELSRSKELKTELNEKNQEIFDKETRYFGYLNNSGTANQTGSNTLSNFLVQASGGSMNTDNNEGPSYNSYGNIIKGFEGFVKNSISLGSGLNTGNGISQQLLQQVDKERRNQIINKIIAEAKKNNKSNTKTIQVSADKVVKMYLEDYFKELPDLTSDKEKKILLNYYGNLKGNFGLDNGFDNGHINTSLFKILKQRSFFSEIIAEDKSTTTNVGRASRSSANNQVLPSKQDIEGVVFNENKMLKDNIDQNELLDNDRIFSLSNAEYKLPDDIYDN</sequence>
<proteinExistence type="predicted"/>
<dbReference type="VEuPathDB" id="FungiDB:HGUI_03301"/>
<dbReference type="EMBL" id="FQNF01000079">
    <property type="protein sequence ID" value="SGZ41101.1"/>
    <property type="molecule type" value="Genomic_DNA"/>
</dbReference>